<name>A0ABD1I954_SALDI</name>
<accession>A0ABD1I954</accession>
<protein>
    <submittedName>
        <fullName evidence="1">Uncharacterized protein</fullName>
    </submittedName>
</protein>
<evidence type="ECO:0000313" key="2">
    <source>
        <dbReference type="Proteomes" id="UP001567538"/>
    </source>
</evidence>
<reference evidence="1 2" key="1">
    <citation type="submission" date="2024-06" db="EMBL/GenBank/DDBJ databases">
        <title>A chromosome level genome sequence of Diviner's sage (Salvia divinorum).</title>
        <authorList>
            <person name="Ford S.A."/>
            <person name="Ro D.-K."/>
            <person name="Ness R.W."/>
            <person name="Phillips M.A."/>
        </authorList>
    </citation>
    <scope>NUCLEOTIDE SEQUENCE [LARGE SCALE GENOMIC DNA]</scope>
    <source>
        <strain evidence="1">SAF-2024a</strain>
        <tissue evidence="1">Leaf</tissue>
    </source>
</reference>
<comment type="caution">
    <text evidence="1">The sequence shown here is derived from an EMBL/GenBank/DDBJ whole genome shotgun (WGS) entry which is preliminary data.</text>
</comment>
<dbReference type="AlphaFoldDB" id="A0ABD1I954"/>
<evidence type="ECO:0000313" key="1">
    <source>
        <dbReference type="EMBL" id="KAL1564189.1"/>
    </source>
</evidence>
<proteinExistence type="predicted"/>
<dbReference type="Proteomes" id="UP001567538">
    <property type="component" value="Unassembled WGS sequence"/>
</dbReference>
<gene>
    <name evidence="1" type="ORF">AAHA92_06564</name>
</gene>
<sequence>MQACSARCCSLASPECRPPPPSLVCNRYSTSPSSRHRRPLYAVAENEMSQPLRSEVVRCAALLFVARREPSRLLRLCSTASIFLFKCEERGIVKPIKEMVVITMD</sequence>
<organism evidence="1 2">
    <name type="scientific">Salvia divinorum</name>
    <name type="common">Maria pastora</name>
    <name type="synonym">Diviner's sage</name>
    <dbReference type="NCBI Taxonomy" id="28513"/>
    <lineage>
        <taxon>Eukaryota</taxon>
        <taxon>Viridiplantae</taxon>
        <taxon>Streptophyta</taxon>
        <taxon>Embryophyta</taxon>
        <taxon>Tracheophyta</taxon>
        <taxon>Spermatophyta</taxon>
        <taxon>Magnoliopsida</taxon>
        <taxon>eudicotyledons</taxon>
        <taxon>Gunneridae</taxon>
        <taxon>Pentapetalae</taxon>
        <taxon>asterids</taxon>
        <taxon>lamiids</taxon>
        <taxon>Lamiales</taxon>
        <taxon>Lamiaceae</taxon>
        <taxon>Nepetoideae</taxon>
        <taxon>Mentheae</taxon>
        <taxon>Salviinae</taxon>
        <taxon>Salvia</taxon>
        <taxon>Salvia subgen. Calosphace</taxon>
    </lineage>
</organism>
<keyword evidence="2" id="KW-1185">Reference proteome</keyword>
<dbReference type="EMBL" id="JBEAFC010000003">
    <property type="protein sequence ID" value="KAL1564189.1"/>
    <property type="molecule type" value="Genomic_DNA"/>
</dbReference>